<organism evidence="2 3">
    <name type="scientific">Flavobacterium chungangensis</name>
    <dbReference type="NCBI Taxonomy" id="2708132"/>
    <lineage>
        <taxon>Bacteria</taxon>
        <taxon>Pseudomonadati</taxon>
        <taxon>Bacteroidota</taxon>
        <taxon>Flavobacteriia</taxon>
        <taxon>Flavobacteriales</taxon>
        <taxon>Flavobacteriaceae</taxon>
        <taxon>Flavobacterium</taxon>
    </lineage>
</organism>
<dbReference type="EMBL" id="JBHSFY010000006">
    <property type="protein sequence ID" value="MFC4477865.1"/>
    <property type="molecule type" value="Genomic_DNA"/>
</dbReference>
<keyword evidence="3" id="KW-1185">Reference proteome</keyword>
<proteinExistence type="predicted"/>
<sequence>MIKSKLKSLIAILIILFVVYHIVSFFSTFHFYAAGKYPYAETYYLKYPENKVIETLEKLHLQNPDFKDRYPEDYWHDIYFDLNGKRIEAWTRPSADNGTDLAFVSVYRNRENGWQLVNQDLGLFWNIMLKREFEKKIVKRLEAELEK</sequence>
<name>A0ABV8ZFG6_9FLAO</name>
<dbReference type="Proteomes" id="UP001596003">
    <property type="component" value="Unassembled WGS sequence"/>
</dbReference>
<dbReference type="RefSeq" id="WP_379798118.1">
    <property type="nucleotide sequence ID" value="NZ_JBHSFY010000006.1"/>
</dbReference>
<gene>
    <name evidence="2" type="ORF">ACFO3N_12385</name>
</gene>
<reference evidence="3" key="1">
    <citation type="journal article" date="2019" name="Int. J. Syst. Evol. Microbiol.">
        <title>The Global Catalogue of Microorganisms (GCM) 10K type strain sequencing project: providing services to taxonomists for standard genome sequencing and annotation.</title>
        <authorList>
            <consortium name="The Broad Institute Genomics Platform"/>
            <consortium name="The Broad Institute Genome Sequencing Center for Infectious Disease"/>
            <person name="Wu L."/>
            <person name="Ma J."/>
        </authorList>
    </citation>
    <scope>NUCLEOTIDE SEQUENCE [LARGE SCALE GENOMIC DNA]</scope>
    <source>
        <strain evidence="3">NBRC 103627</strain>
    </source>
</reference>
<feature type="transmembrane region" description="Helical" evidence="1">
    <location>
        <begin position="9"/>
        <end position="32"/>
    </location>
</feature>
<accession>A0ABV8ZFG6</accession>
<keyword evidence="1" id="KW-1133">Transmembrane helix</keyword>
<evidence type="ECO:0000313" key="3">
    <source>
        <dbReference type="Proteomes" id="UP001596003"/>
    </source>
</evidence>
<evidence type="ECO:0000313" key="2">
    <source>
        <dbReference type="EMBL" id="MFC4477865.1"/>
    </source>
</evidence>
<protein>
    <submittedName>
        <fullName evidence="2">Uncharacterized protein</fullName>
    </submittedName>
</protein>
<comment type="caution">
    <text evidence="2">The sequence shown here is derived from an EMBL/GenBank/DDBJ whole genome shotgun (WGS) entry which is preliminary data.</text>
</comment>
<keyword evidence="1" id="KW-0472">Membrane</keyword>
<keyword evidence="1" id="KW-0812">Transmembrane</keyword>
<evidence type="ECO:0000256" key="1">
    <source>
        <dbReference type="SAM" id="Phobius"/>
    </source>
</evidence>